<protein>
    <submittedName>
        <fullName evidence="1">Uncharacterized protein</fullName>
    </submittedName>
</protein>
<gene>
    <name evidence="1" type="ORF">MMAB1_2802</name>
</gene>
<sequence length="303" mass="35531">MAKNPLLKYSVEVLLGEANPAGEPFFRKTHLYKALFLLHQNLKGQGVDIGLPYCWYLHGPLIEATTFEEQTGTPLAGYLQPDGATAPVRHVHDEGLMNREKQVVLQEVQKILRKYRSGTWWEEGYGDRLVGDAYKLAPFRYQRTFKREYLDYLSSLSGEPQLYDYAYDRISSNTLQYLDTLVKQFPENEMSELLDTYLAWDDTARLFVEIRDPLDTISNRYWEIFCGLLRVRKNENVPEEIVERWERSFAQELPLYDHEFETAHDEALGRLEQDTHNSDIDPIVRRLMAYARDAYIQVHPREL</sequence>
<dbReference type="GeneID" id="27138349"/>
<dbReference type="OrthoDB" id="193274at2157"/>
<evidence type="ECO:0000313" key="1">
    <source>
        <dbReference type="EMBL" id="CVK34015.1"/>
    </source>
</evidence>
<accession>A0A0X3BRC4</accession>
<organism evidence="1 2">
    <name type="scientific">Methanoculleus bourgensis</name>
    <dbReference type="NCBI Taxonomy" id="83986"/>
    <lineage>
        <taxon>Archaea</taxon>
        <taxon>Methanobacteriati</taxon>
        <taxon>Methanobacteriota</taxon>
        <taxon>Stenosarchaea group</taxon>
        <taxon>Methanomicrobia</taxon>
        <taxon>Methanomicrobiales</taxon>
        <taxon>Methanomicrobiaceae</taxon>
        <taxon>Methanoculleus</taxon>
    </lineage>
</organism>
<reference evidence="1 2" key="1">
    <citation type="submission" date="2016-01" db="EMBL/GenBank/DDBJ databases">
        <authorList>
            <person name="Manzoor S."/>
        </authorList>
    </citation>
    <scope>NUCLEOTIDE SEQUENCE [LARGE SCALE GENOMIC DNA]</scope>
    <source>
        <strain evidence="1">Methanoculleus sp MAB1</strain>
    </source>
</reference>
<dbReference type="KEGG" id="mema:MMAB1_2802"/>
<dbReference type="RefSeq" id="WP_014868021.1">
    <property type="nucleotide sequence ID" value="NZ_LT158599.1"/>
</dbReference>
<dbReference type="AlphaFoldDB" id="A0A0X3BRC4"/>
<dbReference type="OMA" id="ANEHEFS"/>
<name>A0A0X3BRC4_9EURY</name>
<dbReference type="GeneID" id="13354018"/>
<proteinExistence type="predicted"/>
<dbReference type="EMBL" id="LT158599">
    <property type="protein sequence ID" value="CVK34015.1"/>
    <property type="molecule type" value="Genomic_DNA"/>
</dbReference>
<dbReference type="Proteomes" id="UP000069850">
    <property type="component" value="Chromosome 1"/>
</dbReference>
<evidence type="ECO:0000313" key="2">
    <source>
        <dbReference type="Proteomes" id="UP000069850"/>
    </source>
</evidence>